<name>A0A0B1RUM9_OESDE</name>
<keyword evidence="2" id="KW-1185">Reference proteome</keyword>
<dbReference type="Proteomes" id="UP000053660">
    <property type="component" value="Unassembled WGS sequence"/>
</dbReference>
<sequence>MWAQCVTWRGIPKEGSSFLLVRTKPQECIFGQKVNPDSSR</sequence>
<organism evidence="1 2">
    <name type="scientific">Oesophagostomum dentatum</name>
    <name type="common">Nodular worm</name>
    <dbReference type="NCBI Taxonomy" id="61180"/>
    <lineage>
        <taxon>Eukaryota</taxon>
        <taxon>Metazoa</taxon>
        <taxon>Ecdysozoa</taxon>
        <taxon>Nematoda</taxon>
        <taxon>Chromadorea</taxon>
        <taxon>Rhabditida</taxon>
        <taxon>Rhabditina</taxon>
        <taxon>Rhabditomorpha</taxon>
        <taxon>Strongyloidea</taxon>
        <taxon>Strongylidae</taxon>
        <taxon>Oesophagostomum</taxon>
    </lineage>
</organism>
<dbReference type="AlphaFoldDB" id="A0A0B1RUM9"/>
<gene>
    <name evidence="1" type="ORF">OESDEN_25038</name>
</gene>
<evidence type="ECO:0000313" key="2">
    <source>
        <dbReference type="Proteomes" id="UP000053660"/>
    </source>
</evidence>
<evidence type="ECO:0000313" key="1">
    <source>
        <dbReference type="EMBL" id="KHJ75346.1"/>
    </source>
</evidence>
<proteinExistence type="predicted"/>
<dbReference type="EMBL" id="KN612835">
    <property type="protein sequence ID" value="KHJ75346.1"/>
    <property type="molecule type" value="Genomic_DNA"/>
</dbReference>
<accession>A0A0B1RUM9</accession>
<reference evidence="1 2" key="1">
    <citation type="submission" date="2014-03" db="EMBL/GenBank/DDBJ databases">
        <title>Draft genome of the hookworm Oesophagostomum dentatum.</title>
        <authorList>
            <person name="Mitreva M."/>
        </authorList>
    </citation>
    <scope>NUCLEOTIDE SEQUENCE [LARGE SCALE GENOMIC DNA]</scope>
    <source>
        <strain evidence="1 2">OD-Hann</strain>
    </source>
</reference>
<protein>
    <submittedName>
        <fullName evidence="1">Uncharacterized protein</fullName>
    </submittedName>
</protein>